<accession>A0ACB9QGK2</accession>
<keyword evidence="2" id="KW-1185">Reference proteome</keyword>
<evidence type="ECO:0000313" key="2">
    <source>
        <dbReference type="Proteomes" id="UP001057402"/>
    </source>
</evidence>
<dbReference type="EMBL" id="CM042885">
    <property type="protein sequence ID" value="KAI4365897.1"/>
    <property type="molecule type" value="Genomic_DNA"/>
</dbReference>
<dbReference type="Proteomes" id="UP001057402">
    <property type="component" value="Chromosome 6"/>
</dbReference>
<comment type="caution">
    <text evidence="1">The sequence shown here is derived from an EMBL/GenBank/DDBJ whole genome shotgun (WGS) entry which is preliminary data.</text>
</comment>
<evidence type="ECO:0000313" key="1">
    <source>
        <dbReference type="EMBL" id="KAI4365897.1"/>
    </source>
</evidence>
<organism evidence="1 2">
    <name type="scientific">Melastoma candidum</name>
    <dbReference type="NCBI Taxonomy" id="119954"/>
    <lineage>
        <taxon>Eukaryota</taxon>
        <taxon>Viridiplantae</taxon>
        <taxon>Streptophyta</taxon>
        <taxon>Embryophyta</taxon>
        <taxon>Tracheophyta</taxon>
        <taxon>Spermatophyta</taxon>
        <taxon>Magnoliopsida</taxon>
        <taxon>eudicotyledons</taxon>
        <taxon>Gunneridae</taxon>
        <taxon>Pentapetalae</taxon>
        <taxon>rosids</taxon>
        <taxon>malvids</taxon>
        <taxon>Myrtales</taxon>
        <taxon>Melastomataceae</taxon>
        <taxon>Melastomatoideae</taxon>
        <taxon>Melastomateae</taxon>
        <taxon>Melastoma</taxon>
    </lineage>
</organism>
<reference evidence="2" key="1">
    <citation type="journal article" date="2023" name="Front. Plant Sci.">
        <title>Chromosomal-level genome assembly of Melastoma candidum provides insights into trichome evolution.</title>
        <authorList>
            <person name="Zhong Y."/>
            <person name="Wu W."/>
            <person name="Sun C."/>
            <person name="Zou P."/>
            <person name="Liu Y."/>
            <person name="Dai S."/>
            <person name="Zhou R."/>
        </authorList>
    </citation>
    <scope>NUCLEOTIDE SEQUENCE [LARGE SCALE GENOMIC DNA]</scope>
</reference>
<protein>
    <submittedName>
        <fullName evidence="1">Uncharacterized protein</fullName>
    </submittedName>
</protein>
<proteinExistence type="predicted"/>
<name>A0ACB9QGK2_9MYRT</name>
<gene>
    <name evidence="1" type="ORF">MLD38_021838</name>
</gene>
<sequence>MSLSNKMRRPPVEKHDSRRPPYWCTEDEDMEAVSCRGHDGAPGEGGHRQPRWNMSNWLRRDQGNNLDNKSISAHEEELIIKLHATIGSRWTIIAQQLPGRTESEVKNCWNTKLKKRLAEMGIDPVTHKPFSQRRRQQQPFSPKHFYAHPSKSPGLMPSSPSTSLLSSTKSIAKTLSWADFLVGEDSFKATGGQPCSLAGDDLHGIRMPNIVECPLSSSPSSSSAADDSFVETLLNKHTETFMDFPEIWEDDESIR</sequence>